<feature type="compositionally biased region" description="Basic and acidic residues" evidence="2">
    <location>
        <begin position="119"/>
        <end position="145"/>
    </location>
</feature>
<gene>
    <name evidence="3" type="ORF">CRE_17533</name>
</gene>
<dbReference type="HOGENOM" id="CLU_785817_0_0_1"/>
<feature type="coiled-coil region" evidence="1">
    <location>
        <begin position="241"/>
        <end position="339"/>
    </location>
</feature>
<organism evidence="4">
    <name type="scientific">Caenorhabditis remanei</name>
    <name type="common">Caenorhabditis vulgaris</name>
    <dbReference type="NCBI Taxonomy" id="31234"/>
    <lineage>
        <taxon>Eukaryota</taxon>
        <taxon>Metazoa</taxon>
        <taxon>Ecdysozoa</taxon>
        <taxon>Nematoda</taxon>
        <taxon>Chromadorea</taxon>
        <taxon>Rhabditida</taxon>
        <taxon>Rhabditina</taxon>
        <taxon>Rhabditomorpha</taxon>
        <taxon>Rhabditoidea</taxon>
        <taxon>Rhabditidae</taxon>
        <taxon>Peloderinae</taxon>
        <taxon>Caenorhabditis</taxon>
    </lineage>
</organism>
<keyword evidence="1" id="KW-0175">Coiled coil</keyword>
<evidence type="ECO:0000313" key="4">
    <source>
        <dbReference type="Proteomes" id="UP000008281"/>
    </source>
</evidence>
<dbReference type="InParanoid" id="E3NBZ5"/>
<dbReference type="STRING" id="31234.E3NBZ5"/>
<evidence type="ECO:0000256" key="2">
    <source>
        <dbReference type="SAM" id="MobiDB-lite"/>
    </source>
</evidence>
<feature type="compositionally biased region" description="Basic and acidic residues" evidence="2">
    <location>
        <begin position="7"/>
        <end position="33"/>
    </location>
</feature>
<feature type="region of interest" description="Disordered" evidence="2">
    <location>
        <begin position="1"/>
        <end position="34"/>
    </location>
</feature>
<accession>E3NBZ5</accession>
<dbReference type="Proteomes" id="UP000008281">
    <property type="component" value="Unassembled WGS sequence"/>
</dbReference>
<evidence type="ECO:0000256" key="1">
    <source>
        <dbReference type="SAM" id="Coils"/>
    </source>
</evidence>
<evidence type="ECO:0000313" key="3">
    <source>
        <dbReference type="EMBL" id="EFO92566.1"/>
    </source>
</evidence>
<sequence length="353" mass="41397">MTNSKNDQNKEKSDKNSNRSPPRNERIQNKVENEEMTLDVTQEMSEKSSQKFQIDKEKGIEQHQNKIILSGYSTRRVRYKKSEPDEKSVNIDADLVRNNDKTLRDEDWFLDKIEKCKQKTQNDRRMEKMEIEEAQKAGDEGKGGDDANSSDGSLWAHVTELENVNVSLKEKMKRIRGFEKFVEKSEEVVQNLQRALGDTTLAARKQDLMLAPVEKYCKELRERYEEVRCDGWQEKVLKLMREKAVETVEQLRAECEKAGDENEEEKEELEKENEKLKENNKYFQRLLEEKNVEMADEMARSEAEREQLQKKLEEAEKKIEKLKNAMTKEKKVAEGLKSSIAHLEGEKMELRKG</sequence>
<dbReference type="AlphaFoldDB" id="E3NBZ5"/>
<dbReference type="EMBL" id="DS268591">
    <property type="protein sequence ID" value="EFO92566.1"/>
    <property type="molecule type" value="Genomic_DNA"/>
</dbReference>
<protein>
    <submittedName>
        <fullName evidence="3">Uncharacterized protein</fullName>
    </submittedName>
</protein>
<reference evidence="3" key="1">
    <citation type="submission" date="2007-07" db="EMBL/GenBank/DDBJ databases">
        <title>PCAP assembly of the Caenorhabditis remanei genome.</title>
        <authorList>
            <consortium name="The Caenorhabditis remanei Sequencing Consortium"/>
            <person name="Wilson R.K."/>
        </authorList>
    </citation>
    <scope>NUCLEOTIDE SEQUENCE [LARGE SCALE GENOMIC DNA]</scope>
    <source>
        <strain evidence="3">PB4641</strain>
    </source>
</reference>
<dbReference type="OMA" id="REVCRYT"/>
<keyword evidence="4" id="KW-1185">Reference proteome</keyword>
<proteinExistence type="predicted"/>
<name>E3NBZ5_CAERE</name>
<feature type="region of interest" description="Disordered" evidence="2">
    <location>
        <begin position="119"/>
        <end position="153"/>
    </location>
</feature>